<evidence type="ECO:0000256" key="3">
    <source>
        <dbReference type="ARBA" id="ARBA00022525"/>
    </source>
</evidence>
<sequence length="191" mass="21900">MPSKQHTPSQRHDSAGVFKTLKRRRREWTARKRDGLQCLIEADFRHISEKRKSRTMLCSALLCVLLLLLNPLEPTETRAILPPNSNPNHAMQFIEQVLDRYNDLLSLDDLENLTNDQPKEPLQVYSSSLNVAENPKWIDLPPQSDSTWLRLLRSAVANQKRAMPDRARRGWNRGCFGLKLDRIGSMSGLGC</sequence>
<reference evidence="10" key="2">
    <citation type="submission" date="2025-08" db="UniProtKB">
        <authorList>
            <consortium name="Ensembl"/>
        </authorList>
    </citation>
    <scope>IDENTIFICATION</scope>
</reference>
<dbReference type="Pfam" id="PF00212">
    <property type="entry name" value="ANP"/>
    <property type="match status" value="1"/>
</dbReference>
<dbReference type="Proteomes" id="UP000694580">
    <property type="component" value="Chromosome 4"/>
</dbReference>
<evidence type="ECO:0000256" key="2">
    <source>
        <dbReference type="ARBA" id="ARBA00009041"/>
    </source>
</evidence>
<keyword evidence="6" id="KW-0732">Signal</keyword>
<comment type="similarity">
    <text evidence="2 9">Belongs to the natriuretic peptide family.</text>
</comment>
<dbReference type="GO" id="GO:0005576">
    <property type="term" value="C:extracellular region"/>
    <property type="evidence" value="ECO:0007669"/>
    <property type="project" value="UniProtKB-SubCell"/>
</dbReference>
<dbReference type="AlphaFoldDB" id="A0AAY4ASD4"/>
<dbReference type="PANTHER" id="PTHR12167:SF4">
    <property type="entry name" value="NATRIURETIC PEPTIDE C-LIKE PROTEIN"/>
    <property type="match status" value="1"/>
</dbReference>
<protein>
    <submittedName>
        <fullName evidence="10">Uncharacterized protein</fullName>
    </submittedName>
</protein>
<evidence type="ECO:0000256" key="8">
    <source>
        <dbReference type="ARBA" id="ARBA00023157"/>
    </source>
</evidence>
<organism evidence="10 11">
    <name type="scientific">Denticeps clupeoides</name>
    <name type="common">denticle herring</name>
    <dbReference type="NCBI Taxonomy" id="299321"/>
    <lineage>
        <taxon>Eukaryota</taxon>
        <taxon>Metazoa</taxon>
        <taxon>Chordata</taxon>
        <taxon>Craniata</taxon>
        <taxon>Vertebrata</taxon>
        <taxon>Euteleostomi</taxon>
        <taxon>Actinopterygii</taxon>
        <taxon>Neopterygii</taxon>
        <taxon>Teleostei</taxon>
        <taxon>Clupei</taxon>
        <taxon>Clupeiformes</taxon>
        <taxon>Denticipitoidei</taxon>
        <taxon>Denticipitidae</taxon>
        <taxon>Denticeps</taxon>
    </lineage>
</organism>
<evidence type="ECO:0000256" key="7">
    <source>
        <dbReference type="ARBA" id="ARBA00022858"/>
    </source>
</evidence>
<dbReference type="GO" id="GO:0097746">
    <property type="term" value="P:blood vessel diameter maintenance"/>
    <property type="evidence" value="ECO:0007669"/>
    <property type="project" value="UniProtKB-KW"/>
</dbReference>
<dbReference type="GO" id="GO:0007168">
    <property type="term" value="P:receptor guanylyl cyclase signaling pathway"/>
    <property type="evidence" value="ECO:0007669"/>
    <property type="project" value="TreeGrafter"/>
</dbReference>
<evidence type="ECO:0000313" key="10">
    <source>
        <dbReference type="Ensembl" id="ENSDCDP00010011255.1"/>
    </source>
</evidence>
<proteinExistence type="inferred from homology"/>
<dbReference type="GO" id="GO:0005179">
    <property type="term" value="F:hormone activity"/>
    <property type="evidence" value="ECO:0007669"/>
    <property type="project" value="UniProtKB-KW"/>
</dbReference>
<dbReference type="SMART" id="SM00183">
    <property type="entry name" value="NAT_PEP"/>
    <property type="match status" value="1"/>
</dbReference>
<keyword evidence="8" id="KW-1015">Disulfide bond</keyword>
<evidence type="ECO:0000313" key="11">
    <source>
        <dbReference type="Proteomes" id="UP000694580"/>
    </source>
</evidence>
<keyword evidence="7 9" id="KW-0838">Vasoactive</keyword>
<evidence type="ECO:0000256" key="5">
    <source>
        <dbReference type="ARBA" id="ARBA00022702"/>
    </source>
</evidence>
<dbReference type="InterPro" id="IPR030480">
    <property type="entry name" value="Natr_peptide_CS"/>
</dbReference>
<dbReference type="RefSeq" id="XP_028834011.1">
    <property type="nucleotide sequence ID" value="XM_028978178.1"/>
</dbReference>
<accession>A0AAY4ASD4</accession>
<dbReference type="InterPro" id="IPR002406">
    <property type="entry name" value="C_natriurtcpep"/>
</dbReference>
<evidence type="ECO:0000256" key="9">
    <source>
        <dbReference type="RuleBase" id="RU003686"/>
    </source>
</evidence>
<evidence type="ECO:0000256" key="1">
    <source>
        <dbReference type="ARBA" id="ARBA00004613"/>
    </source>
</evidence>
<keyword evidence="5" id="KW-0372">Hormone</keyword>
<keyword evidence="4" id="KW-0165">Cleavage on pair of basic residues</keyword>
<dbReference type="GO" id="GO:0006182">
    <property type="term" value="P:cGMP biosynthetic process"/>
    <property type="evidence" value="ECO:0007669"/>
    <property type="project" value="TreeGrafter"/>
</dbReference>
<dbReference type="InterPro" id="IPR000663">
    <property type="entry name" value="Natr_peptide"/>
</dbReference>
<reference evidence="10" key="3">
    <citation type="submission" date="2025-09" db="UniProtKB">
        <authorList>
            <consortium name="Ensembl"/>
        </authorList>
    </citation>
    <scope>IDENTIFICATION</scope>
</reference>
<dbReference type="PANTHER" id="PTHR12167">
    <property type="entry name" value="C-TYPE NATRIURETIC PEPTIDE"/>
    <property type="match status" value="1"/>
</dbReference>
<reference evidence="10 11" key="1">
    <citation type="submission" date="2020-06" db="EMBL/GenBank/DDBJ databases">
        <authorList>
            <consortium name="Wellcome Sanger Institute Data Sharing"/>
        </authorList>
    </citation>
    <scope>NUCLEOTIDE SEQUENCE [LARGE SCALE GENOMIC DNA]</scope>
</reference>
<keyword evidence="11" id="KW-1185">Reference proteome</keyword>
<dbReference type="PROSITE" id="PS00263">
    <property type="entry name" value="NATRIURETIC_PEPTIDE"/>
    <property type="match status" value="1"/>
</dbReference>
<dbReference type="GeneTree" id="ENSGT00390000015492"/>
<evidence type="ECO:0000256" key="4">
    <source>
        <dbReference type="ARBA" id="ARBA00022685"/>
    </source>
</evidence>
<dbReference type="Ensembl" id="ENSDCDT00010011778.1">
    <property type="protein sequence ID" value="ENSDCDP00010011255.1"/>
    <property type="gene ID" value="ENSDCDG00010004982.1"/>
</dbReference>
<comment type="subcellular location">
    <subcellularLocation>
        <location evidence="1 9">Secreted</location>
    </subcellularLocation>
</comment>
<gene>
    <name evidence="10" type="primary">nppcl</name>
</gene>
<evidence type="ECO:0000256" key="6">
    <source>
        <dbReference type="ARBA" id="ARBA00022729"/>
    </source>
</evidence>
<keyword evidence="3" id="KW-0964">Secreted</keyword>
<dbReference type="PRINTS" id="PR00710">
    <property type="entry name" value="NATPEPTIDES"/>
</dbReference>
<dbReference type="PRINTS" id="PR00713">
    <property type="entry name" value="CNATPEPTIDE"/>
</dbReference>
<name>A0AAY4ASD4_9TELE</name>
<dbReference type="GeneID" id="114789096"/>